<feature type="chain" id="PRO_5031088998" description="DUF4424 domain-containing protein" evidence="1">
    <location>
        <begin position="20"/>
        <end position="352"/>
    </location>
</feature>
<evidence type="ECO:0000313" key="3">
    <source>
        <dbReference type="Proteomes" id="UP000565286"/>
    </source>
</evidence>
<comment type="caution">
    <text evidence="2">The sequence shown here is derived from an EMBL/GenBank/DDBJ whole genome shotgun (WGS) entry which is preliminary data.</text>
</comment>
<proteinExistence type="predicted"/>
<evidence type="ECO:0008006" key="4">
    <source>
        <dbReference type="Google" id="ProtNLM"/>
    </source>
</evidence>
<keyword evidence="3" id="KW-1185">Reference proteome</keyword>
<dbReference type="RefSeq" id="WP_234910906.1">
    <property type="nucleotide sequence ID" value="NZ_JACIDV010000003.1"/>
</dbReference>
<dbReference type="Proteomes" id="UP000565286">
    <property type="component" value="Unassembled WGS sequence"/>
</dbReference>
<accession>A0A7W6C7G8</accession>
<reference evidence="2 3" key="1">
    <citation type="submission" date="2020-08" db="EMBL/GenBank/DDBJ databases">
        <title>Genomic Encyclopedia of Type Strains, Phase IV (KMG-IV): sequencing the most valuable type-strain genomes for metagenomic binning, comparative biology and taxonomic classification.</title>
        <authorList>
            <person name="Goeker M."/>
        </authorList>
    </citation>
    <scope>NUCLEOTIDE SEQUENCE [LARGE SCALE GENOMIC DNA]</scope>
    <source>
        <strain evidence="2 3">DSM 26438</strain>
    </source>
</reference>
<organism evidence="2 3">
    <name type="scientific">Rhizobium skierniewicense</name>
    <dbReference type="NCBI Taxonomy" id="984260"/>
    <lineage>
        <taxon>Bacteria</taxon>
        <taxon>Pseudomonadati</taxon>
        <taxon>Pseudomonadota</taxon>
        <taxon>Alphaproteobacteria</taxon>
        <taxon>Hyphomicrobiales</taxon>
        <taxon>Rhizobiaceae</taxon>
        <taxon>Rhizobium/Agrobacterium group</taxon>
        <taxon>Rhizobium</taxon>
    </lineage>
</organism>
<protein>
    <recommendedName>
        <fullName evidence="4">DUF4424 domain-containing protein</fullName>
    </recommendedName>
</protein>
<dbReference type="AlphaFoldDB" id="A0A7W6C7G8"/>
<keyword evidence="1" id="KW-0732">Signal</keyword>
<dbReference type="EMBL" id="JACIDV010000003">
    <property type="protein sequence ID" value="MBB3945388.1"/>
    <property type="molecule type" value="Genomic_DNA"/>
</dbReference>
<name>A0A7W6C7G8_9HYPH</name>
<sequence length="352" mass="38897">MSRLCIAALSAVMAMSAPATGMSQDAVAPIETPSPATPPKIATMREGFDLKMLEPVNGIDFRKYGHITYAIFLDPNGNHEAIYQKFGTDKANFDAASAAFGQRMKVDPTFAMVEIFGAYFAENAQGTYAAFGQDVAQSVLNQAPLTQSEPMPEEAFREIQVYYSRKASVAGTSLGEQDEVLKPYHITFNDFNILGAWFSRRLALQTMDLSSPQARSDGAAVEAPTERPEWGGLWRFTWKTLQRTETEMKVVETSRDICVKDDMTADTLPLMPKPEGVKCVLIDKVHFYDSGVQMRAECDLGGIGASWGMYLQPEKDGESFTGQISYNETYEGDMDMPQPTTDVVVKRMGECK</sequence>
<feature type="signal peptide" evidence="1">
    <location>
        <begin position="1"/>
        <end position="19"/>
    </location>
</feature>
<evidence type="ECO:0000313" key="2">
    <source>
        <dbReference type="EMBL" id="MBB3945388.1"/>
    </source>
</evidence>
<gene>
    <name evidence="2" type="ORF">GGQ73_001321</name>
</gene>
<evidence type="ECO:0000256" key="1">
    <source>
        <dbReference type="SAM" id="SignalP"/>
    </source>
</evidence>